<comment type="function">
    <text evidence="14 19">Joins adenosylcobinamide-GDP and alpha-ribazole to generate adenosylcobalamin (Ado-cobalamin). Also synthesizes adenosylcobalamin 5'-phosphate from adenosylcobinamide-GDP and alpha-ribazole 5'-phosphate.</text>
</comment>
<evidence type="ECO:0000256" key="14">
    <source>
        <dbReference type="ARBA" id="ARBA00025228"/>
    </source>
</evidence>
<evidence type="ECO:0000256" key="10">
    <source>
        <dbReference type="ARBA" id="ARBA00022692"/>
    </source>
</evidence>
<keyword evidence="11 19" id="KW-0460">Magnesium</keyword>
<evidence type="ECO:0000313" key="21">
    <source>
        <dbReference type="Proteomes" id="UP001549099"/>
    </source>
</evidence>
<evidence type="ECO:0000256" key="6">
    <source>
        <dbReference type="ARBA" id="ARBA00015850"/>
    </source>
</evidence>
<evidence type="ECO:0000256" key="5">
    <source>
        <dbReference type="ARBA" id="ARBA00013200"/>
    </source>
</evidence>
<dbReference type="HAMAP" id="MF_00719">
    <property type="entry name" value="CobS"/>
    <property type="match status" value="1"/>
</dbReference>
<evidence type="ECO:0000256" key="16">
    <source>
        <dbReference type="ARBA" id="ARBA00032853"/>
    </source>
</evidence>
<feature type="transmembrane region" description="Helical" evidence="19">
    <location>
        <begin position="29"/>
        <end position="53"/>
    </location>
</feature>
<dbReference type="Proteomes" id="UP001549099">
    <property type="component" value="Unassembled WGS sequence"/>
</dbReference>
<keyword evidence="21" id="KW-1185">Reference proteome</keyword>
<protein>
    <recommendedName>
        <fullName evidence="6 19">Adenosylcobinamide-GDP ribazoletransferase</fullName>
        <ecNumber evidence="5 19">2.7.8.26</ecNumber>
    </recommendedName>
    <alternativeName>
        <fullName evidence="16 19">Cobalamin synthase</fullName>
    </alternativeName>
    <alternativeName>
        <fullName evidence="15 19">Cobalamin-5'-phosphate synthase</fullName>
    </alternativeName>
</protein>
<evidence type="ECO:0000256" key="13">
    <source>
        <dbReference type="ARBA" id="ARBA00023136"/>
    </source>
</evidence>
<evidence type="ECO:0000256" key="19">
    <source>
        <dbReference type="HAMAP-Rule" id="MF_00719"/>
    </source>
</evidence>
<evidence type="ECO:0000256" key="17">
    <source>
        <dbReference type="ARBA" id="ARBA00048623"/>
    </source>
</evidence>
<evidence type="ECO:0000256" key="8">
    <source>
        <dbReference type="ARBA" id="ARBA00022573"/>
    </source>
</evidence>
<comment type="catalytic activity">
    <reaction evidence="17 19">
        <text>alpha-ribazole + adenosylcob(III)inamide-GDP = adenosylcob(III)alamin + GMP + H(+)</text>
        <dbReference type="Rhea" id="RHEA:16049"/>
        <dbReference type="ChEBI" id="CHEBI:10329"/>
        <dbReference type="ChEBI" id="CHEBI:15378"/>
        <dbReference type="ChEBI" id="CHEBI:18408"/>
        <dbReference type="ChEBI" id="CHEBI:58115"/>
        <dbReference type="ChEBI" id="CHEBI:60487"/>
        <dbReference type="EC" id="2.7.8.26"/>
    </reaction>
</comment>
<keyword evidence="8 19" id="KW-0169">Cobalamin biosynthesis</keyword>
<comment type="subcellular location">
    <subcellularLocation>
        <location evidence="2 19">Cell membrane</location>
        <topology evidence="2 19">Multi-pass membrane protein</topology>
    </subcellularLocation>
</comment>
<dbReference type="InterPro" id="IPR003805">
    <property type="entry name" value="CobS"/>
</dbReference>
<feature type="transmembrane region" description="Helical" evidence="19">
    <location>
        <begin position="178"/>
        <end position="200"/>
    </location>
</feature>
<evidence type="ECO:0000256" key="7">
    <source>
        <dbReference type="ARBA" id="ARBA00022475"/>
    </source>
</evidence>
<evidence type="ECO:0000256" key="1">
    <source>
        <dbReference type="ARBA" id="ARBA00001946"/>
    </source>
</evidence>
<comment type="pathway">
    <text evidence="3 19">Cofactor biosynthesis; adenosylcobalamin biosynthesis; adenosylcobalamin from cob(II)yrinate a,c-diamide: step 7/7.</text>
</comment>
<keyword evidence="10 19" id="KW-0812">Transmembrane</keyword>
<evidence type="ECO:0000256" key="9">
    <source>
        <dbReference type="ARBA" id="ARBA00022679"/>
    </source>
</evidence>
<organism evidence="20 21">
    <name type="scientific">Bhargavaea ullalensis</name>
    <dbReference type="NCBI Taxonomy" id="1265685"/>
    <lineage>
        <taxon>Bacteria</taxon>
        <taxon>Bacillati</taxon>
        <taxon>Bacillota</taxon>
        <taxon>Bacilli</taxon>
        <taxon>Bacillales</taxon>
        <taxon>Caryophanaceae</taxon>
        <taxon>Bhargavaea</taxon>
    </lineage>
</organism>
<keyword evidence="9 19" id="KW-0808">Transferase</keyword>
<evidence type="ECO:0000256" key="4">
    <source>
        <dbReference type="ARBA" id="ARBA00010561"/>
    </source>
</evidence>
<feature type="transmembrane region" description="Helical" evidence="19">
    <location>
        <begin position="139"/>
        <end position="158"/>
    </location>
</feature>
<keyword evidence="7 19" id="KW-1003">Cell membrane</keyword>
<dbReference type="PANTHER" id="PTHR34148">
    <property type="entry name" value="ADENOSYLCOBINAMIDE-GDP RIBAZOLETRANSFERASE"/>
    <property type="match status" value="1"/>
</dbReference>
<evidence type="ECO:0000256" key="18">
    <source>
        <dbReference type="ARBA" id="ARBA00049504"/>
    </source>
</evidence>
<reference evidence="20 21" key="1">
    <citation type="submission" date="2024-06" db="EMBL/GenBank/DDBJ databases">
        <title>Genomic Encyclopedia of Type Strains, Phase IV (KMG-IV): sequencing the most valuable type-strain genomes for metagenomic binning, comparative biology and taxonomic classification.</title>
        <authorList>
            <person name="Goeker M."/>
        </authorList>
    </citation>
    <scope>NUCLEOTIDE SEQUENCE [LARGE SCALE GENOMIC DNA]</scope>
    <source>
        <strain evidence="20 21">DSM 26128</strain>
    </source>
</reference>
<evidence type="ECO:0000256" key="2">
    <source>
        <dbReference type="ARBA" id="ARBA00004651"/>
    </source>
</evidence>
<dbReference type="PANTHER" id="PTHR34148:SF1">
    <property type="entry name" value="ADENOSYLCOBINAMIDE-GDP RIBAZOLETRANSFERASE"/>
    <property type="match status" value="1"/>
</dbReference>
<dbReference type="NCBIfam" id="TIGR00317">
    <property type="entry name" value="cobS"/>
    <property type="match status" value="1"/>
</dbReference>
<accession>A0ABV2GBT0</accession>
<comment type="caution">
    <text evidence="20">The sequence shown here is derived from an EMBL/GenBank/DDBJ whole genome shotgun (WGS) entry which is preliminary data.</text>
</comment>
<dbReference type="EC" id="2.7.8.26" evidence="5 19"/>
<evidence type="ECO:0000256" key="11">
    <source>
        <dbReference type="ARBA" id="ARBA00022842"/>
    </source>
</evidence>
<dbReference type="Pfam" id="PF02654">
    <property type="entry name" value="CobS"/>
    <property type="match status" value="1"/>
</dbReference>
<comment type="similarity">
    <text evidence="4 19">Belongs to the CobS family.</text>
</comment>
<keyword evidence="12 19" id="KW-1133">Transmembrane helix</keyword>
<feature type="transmembrane region" description="Helical" evidence="19">
    <location>
        <begin position="109"/>
        <end position="127"/>
    </location>
</feature>
<evidence type="ECO:0000256" key="3">
    <source>
        <dbReference type="ARBA" id="ARBA00004663"/>
    </source>
</evidence>
<evidence type="ECO:0000256" key="12">
    <source>
        <dbReference type="ARBA" id="ARBA00022989"/>
    </source>
</evidence>
<evidence type="ECO:0000256" key="15">
    <source>
        <dbReference type="ARBA" id="ARBA00032605"/>
    </source>
</evidence>
<feature type="transmembrane region" description="Helical" evidence="19">
    <location>
        <begin position="60"/>
        <end position="81"/>
    </location>
</feature>
<name>A0ABV2GBT0_9BACL</name>
<comment type="catalytic activity">
    <reaction evidence="18 19">
        <text>alpha-ribazole 5'-phosphate + adenosylcob(III)inamide-GDP = adenosylcob(III)alamin 5'-phosphate + GMP + H(+)</text>
        <dbReference type="Rhea" id="RHEA:23560"/>
        <dbReference type="ChEBI" id="CHEBI:15378"/>
        <dbReference type="ChEBI" id="CHEBI:57918"/>
        <dbReference type="ChEBI" id="CHEBI:58115"/>
        <dbReference type="ChEBI" id="CHEBI:60487"/>
        <dbReference type="ChEBI" id="CHEBI:60493"/>
        <dbReference type="EC" id="2.7.8.26"/>
    </reaction>
</comment>
<feature type="transmembrane region" description="Helical" evidence="19">
    <location>
        <begin position="236"/>
        <end position="254"/>
    </location>
</feature>
<dbReference type="GO" id="GO:0051073">
    <property type="term" value="F:adenosylcobinamide-GDP ribazoletransferase activity"/>
    <property type="evidence" value="ECO:0007669"/>
    <property type="project" value="UniProtKB-EC"/>
</dbReference>
<gene>
    <name evidence="19" type="primary">cobS</name>
    <name evidence="20" type="ORF">ABID49_001661</name>
</gene>
<feature type="transmembrane region" description="Helical" evidence="19">
    <location>
        <begin position="207"/>
        <end position="224"/>
    </location>
</feature>
<keyword evidence="13 19" id="KW-0472">Membrane</keyword>
<comment type="cofactor">
    <cofactor evidence="1 19">
        <name>Mg(2+)</name>
        <dbReference type="ChEBI" id="CHEBI:18420"/>
    </cofactor>
</comment>
<dbReference type="EMBL" id="JBEPLW010000011">
    <property type="protein sequence ID" value="MET3575755.1"/>
    <property type="molecule type" value="Genomic_DNA"/>
</dbReference>
<proteinExistence type="inferred from homology"/>
<sequence length="255" mass="26940">MIRGFLLAVQFFTAVPVRRNLPIGRRETVWMFTLYPAVGALIGLAAWGASFLLSGPAGTGSFLSAFAAVLLFAVLSGGLHLDGWADTGDAFFSYRDREKRLEILGDPRIGAFGTMALLFLVAGKLAVLNELISRGGLGWVHFMIVPFAARAGLAMFYGTVPTAKDSGLLAFLKKRADGMQVVVPGLLVLIAGLAAAGLFIGTPEVPLAILAAILAAVFLSGRWAVRHFGGATGDLAGAFVEGSELLLWIVLLFFI</sequence>
<evidence type="ECO:0000313" key="20">
    <source>
        <dbReference type="EMBL" id="MET3575755.1"/>
    </source>
</evidence>
<dbReference type="RefSeq" id="WP_354197191.1">
    <property type="nucleotide sequence ID" value="NZ_JBEPLW010000011.1"/>
</dbReference>